<dbReference type="RefSeq" id="WP_281046117.1">
    <property type="nucleotide sequence ID" value="NZ_JARYGZ010000004.1"/>
</dbReference>
<dbReference type="SMART" id="SM00347">
    <property type="entry name" value="HTH_MARR"/>
    <property type="match status" value="1"/>
</dbReference>
<evidence type="ECO:0000313" key="3">
    <source>
        <dbReference type="Proteomes" id="UP001160625"/>
    </source>
</evidence>
<dbReference type="EMBL" id="JARYGZ010000004">
    <property type="protein sequence ID" value="MDH7640764.1"/>
    <property type="molecule type" value="Genomic_DNA"/>
</dbReference>
<keyword evidence="3" id="KW-1185">Reference proteome</keyword>
<dbReference type="Gene3D" id="1.10.10.10">
    <property type="entry name" value="Winged helix-like DNA-binding domain superfamily/Winged helix DNA-binding domain"/>
    <property type="match status" value="1"/>
</dbReference>
<dbReference type="InterPro" id="IPR036388">
    <property type="entry name" value="WH-like_DNA-bd_sf"/>
</dbReference>
<dbReference type="SUPFAM" id="SSF46785">
    <property type="entry name" value="Winged helix' DNA-binding domain"/>
    <property type="match status" value="1"/>
</dbReference>
<evidence type="ECO:0000313" key="2">
    <source>
        <dbReference type="EMBL" id="MDH7640764.1"/>
    </source>
</evidence>
<dbReference type="InterPro" id="IPR039422">
    <property type="entry name" value="MarR/SlyA-like"/>
</dbReference>
<feature type="domain" description="HTH marR-type" evidence="1">
    <location>
        <begin position="12"/>
        <end position="144"/>
    </location>
</feature>
<dbReference type="Pfam" id="PF12802">
    <property type="entry name" value="MarR_2"/>
    <property type="match status" value="1"/>
</dbReference>
<accession>A0ABT6N6K9</accession>
<protein>
    <submittedName>
        <fullName evidence="2">MarR family winged helix-turn-helix transcriptional regulator</fullName>
    </submittedName>
</protein>
<reference evidence="2" key="1">
    <citation type="submission" date="2023-04" db="EMBL/GenBank/DDBJ databases">
        <title>Sphingomonas sp. MAHUQ-71 isolated from rice field.</title>
        <authorList>
            <person name="Huq M.A."/>
        </authorList>
    </citation>
    <scope>NUCLEOTIDE SEQUENCE</scope>
    <source>
        <strain evidence="2">MAHUQ-71</strain>
    </source>
</reference>
<dbReference type="InterPro" id="IPR000835">
    <property type="entry name" value="HTH_MarR-typ"/>
</dbReference>
<comment type="caution">
    <text evidence="2">The sequence shown here is derived from an EMBL/GenBank/DDBJ whole genome shotgun (WGS) entry which is preliminary data.</text>
</comment>
<dbReference type="PROSITE" id="PS50995">
    <property type="entry name" value="HTH_MARR_2"/>
    <property type="match status" value="1"/>
</dbReference>
<dbReference type="Proteomes" id="UP001160625">
    <property type="component" value="Unassembled WGS sequence"/>
</dbReference>
<organism evidence="2 3">
    <name type="scientific">Sphingomonas oryzagri</name>
    <dbReference type="NCBI Taxonomy" id="3042314"/>
    <lineage>
        <taxon>Bacteria</taxon>
        <taxon>Pseudomonadati</taxon>
        <taxon>Pseudomonadota</taxon>
        <taxon>Alphaproteobacteria</taxon>
        <taxon>Sphingomonadales</taxon>
        <taxon>Sphingomonadaceae</taxon>
        <taxon>Sphingomonas</taxon>
    </lineage>
</organism>
<evidence type="ECO:0000259" key="1">
    <source>
        <dbReference type="PROSITE" id="PS50995"/>
    </source>
</evidence>
<sequence length="160" mass="17669">MAVLKFEDCATNRAPGRLLRRIDRLMAAYVASRFESLDISFLQWIALKVIRDGAATTAGELSRELAITTGATTRLIDVLENKGLVERDRGKADRRVVHLAVTAKGAEEVVTLQHHVVDAWNEVLADFDQDEVDRTVDALVQVLAAAERVVGAANFREITE</sequence>
<dbReference type="InterPro" id="IPR036390">
    <property type="entry name" value="WH_DNA-bd_sf"/>
</dbReference>
<dbReference type="PRINTS" id="PR00598">
    <property type="entry name" value="HTHMARR"/>
</dbReference>
<dbReference type="PANTHER" id="PTHR33164:SF43">
    <property type="entry name" value="HTH-TYPE TRANSCRIPTIONAL REPRESSOR YETL"/>
    <property type="match status" value="1"/>
</dbReference>
<dbReference type="PANTHER" id="PTHR33164">
    <property type="entry name" value="TRANSCRIPTIONAL REGULATOR, MARR FAMILY"/>
    <property type="match status" value="1"/>
</dbReference>
<gene>
    <name evidence="2" type="ORF">QGN17_18670</name>
</gene>
<proteinExistence type="predicted"/>
<name>A0ABT6N6K9_9SPHN</name>